<feature type="chain" id="PRO_5046702697" evidence="2">
    <location>
        <begin position="29"/>
        <end position="603"/>
    </location>
</feature>
<protein>
    <submittedName>
        <fullName evidence="4">S41 family peptidase</fullName>
    </submittedName>
</protein>
<dbReference type="Gene3D" id="3.30.750.44">
    <property type="match status" value="1"/>
</dbReference>
<dbReference type="SUPFAM" id="SSF50156">
    <property type="entry name" value="PDZ domain-like"/>
    <property type="match status" value="1"/>
</dbReference>
<evidence type="ECO:0000313" key="4">
    <source>
        <dbReference type="EMBL" id="MCP1372442.1"/>
    </source>
</evidence>
<organism evidence="4 5">
    <name type="scientific">Dyella lutea</name>
    <dbReference type="NCBI Taxonomy" id="2950441"/>
    <lineage>
        <taxon>Bacteria</taxon>
        <taxon>Pseudomonadati</taxon>
        <taxon>Pseudomonadota</taxon>
        <taxon>Gammaproteobacteria</taxon>
        <taxon>Lysobacterales</taxon>
        <taxon>Rhodanobacteraceae</taxon>
        <taxon>Dyella</taxon>
    </lineage>
</organism>
<dbReference type="Proteomes" id="UP001204615">
    <property type="component" value="Unassembled WGS sequence"/>
</dbReference>
<dbReference type="InterPro" id="IPR036034">
    <property type="entry name" value="PDZ_sf"/>
</dbReference>
<dbReference type="SMART" id="SM00245">
    <property type="entry name" value="TSPc"/>
    <property type="match status" value="1"/>
</dbReference>
<feature type="region of interest" description="Disordered" evidence="1">
    <location>
        <begin position="44"/>
        <end position="63"/>
    </location>
</feature>
<dbReference type="PANTHER" id="PTHR32060:SF22">
    <property type="entry name" value="CARBOXYL-TERMINAL-PROCESSING PEPTIDASE 3, CHLOROPLASTIC"/>
    <property type="match status" value="1"/>
</dbReference>
<keyword evidence="2" id="KW-0732">Signal</keyword>
<reference evidence="4 5" key="1">
    <citation type="submission" date="2022-06" db="EMBL/GenBank/DDBJ databases">
        <title>Dyella sp. Sa strain:Sa Genome sequencing.</title>
        <authorList>
            <person name="Park S."/>
        </authorList>
    </citation>
    <scope>NUCLEOTIDE SEQUENCE [LARGE SCALE GENOMIC DNA]</scope>
    <source>
        <strain evidence="4 5">Sa</strain>
    </source>
</reference>
<dbReference type="RefSeq" id="WP_253564094.1">
    <property type="nucleotide sequence ID" value="NZ_JAMZEK010000001.1"/>
</dbReference>
<evidence type="ECO:0000256" key="2">
    <source>
        <dbReference type="SAM" id="SignalP"/>
    </source>
</evidence>
<dbReference type="CDD" id="cd07563">
    <property type="entry name" value="Peptidase_S41_IRBP"/>
    <property type="match status" value="1"/>
</dbReference>
<dbReference type="EMBL" id="JAMZEK010000001">
    <property type="protein sequence ID" value="MCP1372442.1"/>
    <property type="molecule type" value="Genomic_DNA"/>
</dbReference>
<evidence type="ECO:0000313" key="5">
    <source>
        <dbReference type="Proteomes" id="UP001204615"/>
    </source>
</evidence>
<keyword evidence="5" id="KW-1185">Reference proteome</keyword>
<feature type="region of interest" description="Disordered" evidence="1">
    <location>
        <begin position="579"/>
        <end position="603"/>
    </location>
</feature>
<dbReference type="Pfam" id="PF03572">
    <property type="entry name" value="Peptidase_S41"/>
    <property type="match status" value="1"/>
</dbReference>
<evidence type="ECO:0000259" key="3">
    <source>
        <dbReference type="SMART" id="SM00245"/>
    </source>
</evidence>
<gene>
    <name evidence="4" type="ORF">NC595_00030</name>
</gene>
<feature type="domain" description="Tail specific protease" evidence="3">
    <location>
        <begin position="331"/>
        <end position="555"/>
    </location>
</feature>
<dbReference type="Gene3D" id="3.90.226.10">
    <property type="entry name" value="2-enoyl-CoA Hydratase, Chain A, domain 1"/>
    <property type="match status" value="1"/>
</dbReference>
<name>A0ABT1F531_9GAMM</name>
<dbReference type="SUPFAM" id="SSF52096">
    <property type="entry name" value="ClpP/crotonase"/>
    <property type="match status" value="1"/>
</dbReference>
<accession>A0ABT1F531</accession>
<evidence type="ECO:0000256" key="1">
    <source>
        <dbReference type="SAM" id="MobiDB-lite"/>
    </source>
</evidence>
<dbReference type="InterPro" id="IPR029045">
    <property type="entry name" value="ClpP/crotonase-like_dom_sf"/>
</dbReference>
<feature type="signal peptide" evidence="2">
    <location>
        <begin position="1"/>
        <end position="28"/>
    </location>
</feature>
<dbReference type="PROSITE" id="PS51257">
    <property type="entry name" value="PROKAR_LIPOPROTEIN"/>
    <property type="match status" value="1"/>
</dbReference>
<comment type="caution">
    <text evidence="4">The sequence shown here is derived from an EMBL/GenBank/DDBJ whole genome shotgun (WGS) entry which is preliminary data.</text>
</comment>
<sequence>MSRPDRWNGGIAAAAFALACLASGMAQAQKGPAMQAYDRLSAAREQAEAVRDQDKDSPASRKQAETILRDALESMQRPDIRDLAEGNKFLRYRAYNLRADLFELYLAEGDKAQALDVMAQMLAEDSAPLDLVYRSKRAQALLQGEPRYRAMLERADAMGRLWQARAIATPYTDYLSEAERIAGLSLFWSEVKYNFAHFNNVPGLDWDRAYLDFLPQVIASRDTREYYEVLMRFAPLLHDGHTNVYPPKELQPRFYARPPLRTALIGGKVLVTFVGSGLLAKQGIRVGDEITAIDGIEVKRYARERVAPYESSSTPQDMAVRMYTYGLLAGDKDAPLKLDLDDGRGHHRTLVVARDNYPDRRSPPSFVFRQLPGGVAYLSLDQFETKASSEAFTQHLSQIMQAKALILDVRNNGGGSDRYGFEILSHLTAAPIPGPRSTELSVEPVERANGHLSMEWRPLDGSGASYPHRTRPIFNGPVAVLTSARTFSAAEDFVMAFGALKRGILVGQRTGGSTGMPMSFNLPGGGSARICVKWDSYPDGREFVGKGIAPDVPVAPSVADIRGGRDPVIERAAQLLRARAGRLRPSPDEPGASRIAGDRARGP</sequence>
<proteinExistence type="predicted"/>
<dbReference type="PANTHER" id="PTHR32060">
    <property type="entry name" value="TAIL-SPECIFIC PROTEASE"/>
    <property type="match status" value="1"/>
</dbReference>
<dbReference type="InterPro" id="IPR005151">
    <property type="entry name" value="Tail-specific_protease"/>
</dbReference>